<evidence type="ECO:0000313" key="5">
    <source>
        <dbReference type="EMBL" id="OWF34766.1"/>
    </source>
</evidence>
<feature type="compositionally biased region" description="Basic residues" evidence="3">
    <location>
        <begin position="304"/>
        <end position="313"/>
    </location>
</feature>
<gene>
    <name evidence="5" type="ORF">KP79_PYT14164</name>
</gene>
<evidence type="ECO:0000256" key="1">
    <source>
        <dbReference type="ARBA" id="ARBA00004123"/>
    </source>
</evidence>
<feature type="compositionally biased region" description="Basic and acidic residues" evidence="3">
    <location>
        <begin position="385"/>
        <end position="400"/>
    </location>
</feature>
<dbReference type="PROSITE" id="PS50013">
    <property type="entry name" value="CHROMO_2"/>
    <property type="match status" value="1"/>
</dbReference>
<keyword evidence="6" id="KW-1185">Reference proteome</keyword>
<feature type="compositionally biased region" description="Polar residues" evidence="3">
    <location>
        <begin position="268"/>
        <end position="277"/>
    </location>
</feature>
<feature type="compositionally biased region" description="Low complexity" evidence="3">
    <location>
        <begin position="371"/>
        <end position="384"/>
    </location>
</feature>
<dbReference type="InterPro" id="IPR001753">
    <property type="entry name" value="Enoyl-CoA_hydra/iso"/>
</dbReference>
<feature type="compositionally biased region" description="Basic and acidic residues" evidence="3">
    <location>
        <begin position="321"/>
        <end position="341"/>
    </location>
</feature>
<dbReference type="SUPFAM" id="SSF52096">
    <property type="entry name" value="ClpP/crotonase"/>
    <property type="match status" value="1"/>
</dbReference>
<feature type="compositionally biased region" description="Polar residues" evidence="3">
    <location>
        <begin position="249"/>
        <end position="259"/>
    </location>
</feature>
<evidence type="ECO:0000256" key="2">
    <source>
        <dbReference type="ARBA" id="ARBA00023242"/>
    </source>
</evidence>
<accession>A0A210PE82</accession>
<dbReference type="InterPro" id="IPR014748">
    <property type="entry name" value="Enoyl-CoA_hydra_C"/>
</dbReference>
<dbReference type="SMART" id="SM00298">
    <property type="entry name" value="CHROMO"/>
    <property type="match status" value="1"/>
</dbReference>
<dbReference type="PANTHER" id="PTHR43684">
    <property type="match status" value="1"/>
</dbReference>
<dbReference type="GO" id="GO:0003714">
    <property type="term" value="F:transcription corepressor activity"/>
    <property type="evidence" value="ECO:0007669"/>
    <property type="project" value="TreeGrafter"/>
</dbReference>
<dbReference type="CDD" id="cd00024">
    <property type="entry name" value="CD_CSD"/>
    <property type="match status" value="1"/>
</dbReference>
<dbReference type="Pfam" id="PF00385">
    <property type="entry name" value="Chromo"/>
    <property type="match status" value="1"/>
</dbReference>
<keyword evidence="2" id="KW-0539">Nucleus</keyword>
<name>A0A210PE82_MIZYE</name>
<dbReference type="Gene3D" id="1.10.12.10">
    <property type="entry name" value="Lyase 2-enoyl-coa Hydratase, Chain A, domain 2"/>
    <property type="match status" value="1"/>
</dbReference>
<feature type="compositionally biased region" description="Polar residues" evidence="3">
    <location>
        <begin position="96"/>
        <end position="113"/>
    </location>
</feature>
<dbReference type="InterPro" id="IPR029045">
    <property type="entry name" value="ClpP/crotonase-like_dom_sf"/>
</dbReference>
<proteinExistence type="predicted"/>
<dbReference type="EMBL" id="NEDP02076750">
    <property type="protein sequence ID" value="OWF34766.1"/>
    <property type="molecule type" value="Genomic_DNA"/>
</dbReference>
<dbReference type="InterPro" id="IPR023780">
    <property type="entry name" value="Chromo_domain"/>
</dbReference>
<evidence type="ECO:0000259" key="4">
    <source>
        <dbReference type="PROSITE" id="PS50013"/>
    </source>
</evidence>
<reference evidence="5 6" key="1">
    <citation type="journal article" date="2017" name="Nat. Ecol. Evol.">
        <title>Scallop genome provides insights into evolution of bilaterian karyotype and development.</title>
        <authorList>
            <person name="Wang S."/>
            <person name="Zhang J."/>
            <person name="Jiao W."/>
            <person name="Li J."/>
            <person name="Xun X."/>
            <person name="Sun Y."/>
            <person name="Guo X."/>
            <person name="Huan P."/>
            <person name="Dong B."/>
            <person name="Zhang L."/>
            <person name="Hu X."/>
            <person name="Sun X."/>
            <person name="Wang J."/>
            <person name="Zhao C."/>
            <person name="Wang Y."/>
            <person name="Wang D."/>
            <person name="Huang X."/>
            <person name="Wang R."/>
            <person name="Lv J."/>
            <person name="Li Y."/>
            <person name="Zhang Z."/>
            <person name="Liu B."/>
            <person name="Lu W."/>
            <person name="Hui Y."/>
            <person name="Liang J."/>
            <person name="Zhou Z."/>
            <person name="Hou R."/>
            <person name="Li X."/>
            <person name="Liu Y."/>
            <person name="Li H."/>
            <person name="Ning X."/>
            <person name="Lin Y."/>
            <person name="Zhao L."/>
            <person name="Xing Q."/>
            <person name="Dou J."/>
            <person name="Li Y."/>
            <person name="Mao J."/>
            <person name="Guo H."/>
            <person name="Dou H."/>
            <person name="Li T."/>
            <person name="Mu C."/>
            <person name="Jiang W."/>
            <person name="Fu Q."/>
            <person name="Fu X."/>
            <person name="Miao Y."/>
            <person name="Liu J."/>
            <person name="Yu Q."/>
            <person name="Li R."/>
            <person name="Liao H."/>
            <person name="Li X."/>
            <person name="Kong Y."/>
            <person name="Jiang Z."/>
            <person name="Chourrout D."/>
            <person name="Li R."/>
            <person name="Bao Z."/>
        </authorList>
    </citation>
    <scope>NUCLEOTIDE SEQUENCE [LARGE SCALE GENOMIC DNA]</scope>
    <source>
        <strain evidence="5 6">PY_sf001</strain>
    </source>
</reference>
<dbReference type="PROSITE" id="PS00598">
    <property type="entry name" value="CHROMO_1"/>
    <property type="match status" value="1"/>
</dbReference>
<comment type="subcellular location">
    <subcellularLocation>
        <location evidence="1">Nucleus</location>
    </subcellularLocation>
</comment>
<dbReference type="GO" id="GO:0005634">
    <property type="term" value="C:nucleus"/>
    <property type="evidence" value="ECO:0007669"/>
    <property type="project" value="UniProtKB-SubCell"/>
</dbReference>
<dbReference type="InterPro" id="IPR051053">
    <property type="entry name" value="ECH/Chromodomain_protein"/>
</dbReference>
<sequence>MADNEIYEVEHALDRRVNDTTLEYLIRWKGFNEEWDTWEPLENLLDCLHLLKDFEEKNGGKAQKSSSAKLKDEAHDFAMELISKNIQHKKFEAKSKSTSPKQASKHVQSPKSTKSPEKGKNVHVAKDGKLSPSPSKKIVKNYSVKRKAEDTDSSPRQPATKKKKVSIEGKIMSQGSAKKKVNGKAISPNSGKTKASKVSIEGKGNSPVPSKKKILKKTESPSLKKERSDKEKKKSVSLKKSSEKKATKRPSTSLSTTDNKGTKKRKTVTSVKGISKSTGKKKDSSNAAKKVLKKSKKIAQEKVKTKKTVKNIKTKGSPKPTKTENVKKKENKTLGKEECVALKKMPSLIKTKGFDSKQSQSKHFSMKIKLKSLNSSPKSKSQVSRQKETKKSEHSKDCQNDKGTGTYELEECLKKIRAKKKQQKNVKDSPNDIEVIDMDSDEKSDSSGDEQCLSSKKVCPKSKDISWKVVANKSVLGNKNDSSVSVKAVGAKVQGSKESSPTTPGGKRILQVKISPLRTTDVPRKKLHLIDSIKSKKVMLPLARPVSPTPLFTTVKPMSKASVIKTSPSAASSSANMESLCGDVPAYQYFPAVIPVSPSSMSYRMFLDRLPQQLKPKGGKRVENGDSPPEEMERRISVRQSECAFRYKDIVVKKCSKYTQIWMNTHTKIKNALNPQVIQEICSALNSAKYDDSNLVMFSGLGNVFCQGLDLHYLVRGDKRVASRQMVDALRDFTKSLITFPKPIVAVVTGPAVGLGMTMLPLCDVVYASDKATFHLPYAQLAQTPEGGATFSIPSAIGMAMANELLIAGRKITAIEACQLGLVSQVFWPTSIMQEVIPRIQNMASMSGKALETTKLLIRSHQRTKLELTNESESNLLLERWPSFETQKAIESYLSNEKNFITT</sequence>
<dbReference type="OrthoDB" id="409763at2759"/>
<feature type="region of interest" description="Disordered" evidence="3">
    <location>
        <begin position="418"/>
        <end position="456"/>
    </location>
</feature>
<dbReference type="InterPro" id="IPR000953">
    <property type="entry name" value="Chromo/chromo_shadow_dom"/>
</dbReference>
<dbReference type="Pfam" id="PF00378">
    <property type="entry name" value="ECH_1"/>
    <property type="match status" value="1"/>
</dbReference>
<organism evidence="5 6">
    <name type="scientific">Mizuhopecten yessoensis</name>
    <name type="common">Japanese scallop</name>
    <name type="synonym">Patinopecten yessoensis</name>
    <dbReference type="NCBI Taxonomy" id="6573"/>
    <lineage>
        <taxon>Eukaryota</taxon>
        <taxon>Metazoa</taxon>
        <taxon>Spiralia</taxon>
        <taxon>Lophotrochozoa</taxon>
        <taxon>Mollusca</taxon>
        <taxon>Bivalvia</taxon>
        <taxon>Autobranchia</taxon>
        <taxon>Pteriomorphia</taxon>
        <taxon>Pectinida</taxon>
        <taxon>Pectinoidea</taxon>
        <taxon>Pectinidae</taxon>
        <taxon>Mizuhopecten</taxon>
    </lineage>
</organism>
<feature type="domain" description="Chromo" evidence="4">
    <location>
        <begin position="7"/>
        <end position="66"/>
    </location>
</feature>
<dbReference type="SUPFAM" id="SSF54160">
    <property type="entry name" value="Chromo domain-like"/>
    <property type="match status" value="1"/>
</dbReference>
<dbReference type="STRING" id="6573.A0A210PE82"/>
<dbReference type="Gene3D" id="3.90.226.10">
    <property type="entry name" value="2-enoyl-CoA Hydratase, Chain A, domain 1"/>
    <property type="match status" value="1"/>
</dbReference>
<feature type="region of interest" description="Disordered" evidence="3">
    <location>
        <begin position="91"/>
        <end position="404"/>
    </location>
</feature>
<dbReference type="Proteomes" id="UP000242188">
    <property type="component" value="Unassembled WGS sequence"/>
</dbReference>
<dbReference type="InterPro" id="IPR023779">
    <property type="entry name" value="Chromodomain_CS"/>
</dbReference>
<feature type="compositionally biased region" description="Basic and acidic residues" evidence="3">
    <location>
        <begin position="216"/>
        <end position="245"/>
    </location>
</feature>
<comment type="caution">
    <text evidence="5">The sequence shown here is derived from an EMBL/GenBank/DDBJ whole genome shotgun (WGS) entry which is preliminary data.</text>
</comment>
<protein>
    <submittedName>
        <fullName evidence="5">Chromodomain Y-like protein</fullName>
    </submittedName>
</protein>
<dbReference type="InterPro" id="IPR016197">
    <property type="entry name" value="Chromo-like_dom_sf"/>
</dbReference>
<evidence type="ECO:0000313" key="6">
    <source>
        <dbReference type="Proteomes" id="UP000242188"/>
    </source>
</evidence>
<feature type="region of interest" description="Disordered" evidence="3">
    <location>
        <begin position="615"/>
        <end position="634"/>
    </location>
</feature>
<evidence type="ECO:0000256" key="3">
    <source>
        <dbReference type="SAM" id="MobiDB-lite"/>
    </source>
</evidence>
<dbReference type="CDD" id="cd06558">
    <property type="entry name" value="crotonase-like"/>
    <property type="match status" value="1"/>
</dbReference>
<dbReference type="Gene3D" id="2.40.50.40">
    <property type="match status" value="1"/>
</dbReference>
<dbReference type="PANTHER" id="PTHR43684:SF11">
    <property type="entry name" value="CHROMO DOMAIN-CONTAINING PROTEIN"/>
    <property type="match status" value="1"/>
</dbReference>
<dbReference type="AlphaFoldDB" id="A0A210PE82"/>
<feature type="compositionally biased region" description="Basic and acidic residues" evidence="3">
    <location>
        <begin position="114"/>
        <end position="129"/>
    </location>
</feature>